<dbReference type="SUPFAM" id="SSF144091">
    <property type="entry name" value="Rhomboid-like"/>
    <property type="match status" value="1"/>
</dbReference>
<keyword evidence="13" id="KW-1185">Reference proteome</keyword>
<evidence type="ECO:0000256" key="5">
    <source>
        <dbReference type="ARBA" id="ARBA00022801"/>
    </source>
</evidence>
<dbReference type="AlphaFoldDB" id="A0A1Q2D0I0"/>
<evidence type="ECO:0000256" key="4">
    <source>
        <dbReference type="ARBA" id="ARBA00022692"/>
    </source>
</evidence>
<dbReference type="GO" id="GO:0016020">
    <property type="term" value="C:membrane"/>
    <property type="evidence" value="ECO:0007669"/>
    <property type="project" value="UniProtKB-SubCell"/>
</dbReference>
<comment type="subcellular location">
    <subcellularLocation>
        <location evidence="1">Membrane</location>
        <topology evidence="1">Multi-pass membrane protein</topology>
    </subcellularLocation>
</comment>
<dbReference type="Pfam" id="PF01694">
    <property type="entry name" value="Rhomboid"/>
    <property type="match status" value="1"/>
</dbReference>
<dbReference type="KEGG" id="tfa:BW733_14825"/>
<dbReference type="Gene3D" id="1.20.1540.10">
    <property type="entry name" value="Rhomboid-like"/>
    <property type="match status" value="1"/>
</dbReference>
<organism evidence="12 13">
    <name type="scientific">Tessaracoccus flavescens</name>
    <dbReference type="NCBI Taxonomy" id="399497"/>
    <lineage>
        <taxon>Bacteria</taxon>
        <taxon>Bacillati</taxon>
        <taxon>Actinomycetota</taxon>
        <taxon>Actinomycetes</taxon>
        <taxon>Propionibacteriales</taxon>
        <taxon>Propionibacteriaceae</taxon>
        <taxon>Tessaracoccus</taxon>
    </lineage>
</organism>
<dbReference type="PANTHER" id="PTHR43066">
    <property type="entry name" value="RHOMBOID-RELATED PROTEIN"/>
    <property type="match status" value="1"/>
</dbReference>
<dbReference type="STRING" id="399497.BW733_14825"/>
<evidence type="ECO:0000256" key="3">
    <source>
        <dbReference type="ARBA" id="ARBA00022670"/>
    </source>
</evidence>
<keyword evidence="6 9" id="KW-1133">Transmembrane helix</keyword>
<evidence type="ECO:0000259" key="11">
    <source>
        <dbReference type="Pfam" id="PF20216"/>
    </source>
</evidence>
<dbReference type="InterPro" id="IPR046483">
    <property type="entry name" value="DUF6576"/>
</dbReference>
<evidence type="ECO:0000256" key="9">
    <source>
        <dbReference type="SAM" id="Phobius"/>
    </source>
</evidence>
<name>A0A1Q2D0I0_9ACTN</name>
<dbReference type="OrthoDB" id="5242776at2"/>
<gene>
    <name evidence="12" type="ORF">BW733_14825</name>
</gene>
<feature type="transmembrane region" description="Helical" evidence="9">
    <location>
        <begin position="20"/>
        <end position="44"/>
    </location>
</feature>
<sequence>MSAFFHGTEDPWFKIGRLQVTTTVLVVLIGAVGMLATLFVSGLYETLALIPAHMFSGEVWRLVTWPLVDGFSLWTIINLALLWLFGRDLESQIGKRQMALLFVAIWASLTLTTTVVGLFVGGGIAGMRMIEFCLLLLWIAEWPTRRFFFNIPAWVIGIVFLALQILPMLATGAWGQLLGFVFSLVFVAMAARGAGLLSDYGWIPGRRKSKARKQSSSTRAKQPSRGQQRQAQRKATDEERIDQLLDKINAEGIHSLTRSERAELEKLRQRRR</sequence>
<feature type="domain" description="Peptidase S54 rhomboid" evidence="10">
    <location>
        <begin position="57"/>
        <end position="190"/>
    </location>
</feature>
<evidence type="ECO:0000256" key="7">
    <source>
        <dbReference type="ARBA" id="ARBA00023136"/>
    </source>
</evidence>
<dbReference type="Pfam" id="PF20216">
    <property type="entry name" value="DUF6576"/>
    <property type="match status" value="1"/>
</dbReference>
<feature type="transmembrane region" description="Helical" evidence="9">
    <location>
        <begin position="98"/>
        <end position="118"/>
    </location>
</feature>
<feature type="transmembrane region" description="Helical" evidence="9">
    <location>
        <begin position="147"/>
        <end position="166"/>
    </location>
</feature>
<feature type="domain" description="DUF6576" evidence="11">
    <location>
        <begin position="232"/>
        <end position="267"/>
    </location>
</feature>
<evidence type="ECO:0000256" key="6">
    <source>
        <dbReference type="ARBA" id="ARBA00022989"/>
    </source>
</evidence>
<dbReference type="GO" id="GO:0004252">
    <property type="term" value="F:serine-type endopeptidase activity"/>
    <property type="evidence" value="ECO:0007669"/>
    <property type="project" value="InterPro"/>
</dbReference>
<comment type="similarity">
    <text evidence="2">Belongs to the peptidase S54 family.</text>
</comment>
<evidence type="ECO:0000313" key="12">
    <source>
        <dbReference type="EMBL" id="AQP51908.1"/>
    </source>
</evidence>
<keyword evidence="7 9" id="KW-0472">Membrane</keyword>
<evidence type="ECO:0000256" key="8">
    <source>
        <dbReference type="SAM" id="MobiDB-lite"/>
    </source>
</evidence>
<keyword evidence="3" id="KW-0645">Protease</keyword>
<dbReference type="EMBL" id="CP019607">
    <property type="protein sequence ID" value="AQP51908.1"/>
    <property type="molecule type" value="Genomic_DNA"/>
</dbReference>
<proteinExistence type="inferred from homology"/>
<reference evidence="12 13" key="1">
    <citation type="journal article" date="2008" name="Int. J. Syst. Evol. Microbiol.">
        <title>Tessaracoccus flavescens sp. nov., isolated from marine sediment.</title>
        <authorList>
            <person name="Lee D.W."/>
            <person name="Lee S.D."/>
        </authorList>
    </citation>
    <scope>NUCLEOTIDE SEQUENCE [LARGE SCALE GENOMIC DNA]</scope>
    <source>
        <strain evidence="12 13">SST-39T</strain>
    </source>
</reference>
<keyword evidence="4 9" id="KW-0812">Transmembrane</keyword>
<dbReference type="GO" id="GO:0006508">
    <property type="term" value="P:proteolysis"/>
    <property type="evidence" value="ECO:0007669"/>
    <property type="project" value="UniProtKB-KW"/>
</dbReference>
<dbReference type="PANTHER" id="PTHR43066:SF1">
    <property type="entry name" value="RHOMBOID PROTEIN 2"/>
    <property type="match status" value="1"/>
</dbReference>
<accession>A0A1Q2D0I0</accession>
<dbReference type="RefSeq" id="WP_077351643.1">
    <property type="nucleotide sequence ID" value="NZ_CP019607.1"/>
</dbReference>
<evidence type="ECO:0000256" key="1">
    <source>
        <dbReference type="ARBA" id="ARBA00004141"/>
    </source>
</evidence>
<dbReference type="Proteomes" id="UP000188235">
    <property type="component" value="Chromosome"/>
</dbReference>
<dbReference type="InterPro" id="IPR022764">
    <property type="entry name" value="Peptidase_S54_rhomboid_dom"/>
</dbReference>
<dbReference type="InterPro" id="IPR035952">
    <property type="entry name" value="Rhomboid-like_sf"/>
</dbReference>
<feature type="region of interest" description="Disordered" evidence="8">
    <location>
        <begin position="208"/>
        <end position="240"/>
    </location>
</feature>
<feature type="transmembrane region" description="Helical" evidence="9">
    <location>
        <begin position="124"/>
        <end position="140"/>
    </location>
</feature>
<feature type="transmembrane region" description="Helical" evidence="9">
    <location>
        <begin position="64"/>
        <end position="86"/>
    </location>
</feature>
<keyword evidence="5" id="KW-0378">Hydrolase</keyword>
<feature type="transmembrane region" description="Helical" evidence="9">
    <location>
        <begin position="178"/>
        <end position="203"/>
    </location>
</feature>
<protein>
    <submittedName>
        <fullName evidence="12">Uncharacterized protein</fullName>
    </submittedName>
</protein>
<evidence type="ECO:0000256" key="2">
    <source>
        <dbReference type="ARBA" id="ARBA00009045"/>
    </source>
</evidence>
<evidence type="ECO:0000313" key="13">
    <source>
        <dbReference type="Proteomes" id="UP000188235"/>
    </source>
</evidence>
<evidence type="ECO:0000259" key="10">
    <source>
        <dbReference type="Pfam" id="PF01694"/>
    </source>
</evidence>